<accession>A0A1L9SJ99</accession>
<feature type="region of interest" description="Disordered" evidence="2">
    <location>
        <begin position="1"/>
        <end position="78"/>
    </location>
</feature>
<dbReference type="InterPro" id="IPR029191">
    <property type="entry name" value="Uds1"/>
</dbReference>
<feature type="compositionally biased region" description="Polar residues" evidence="2">
    <location>
        <begin position="54"/>
        <end position="63"/>
    </location>
</feature>
<feature type="compositionally biased region" description="Basic and acidic residues" evidence="2">
    <location>
        <begin position="234"/>
        <end position="245"/>
    </location>
</feature>
<organism evidence="4 5">
    <name type="scientific">Penicilliopsis zonata CBS 506.65</name>
    <dbReference type="NCBI Taxonomy" id="1073090"/>
    <lineage>
        <taxon>Eukaryota</taxon>
        <taxon>Fungi</taxon>
        <taxon>Dikarya</taxon>
        <taxon>Ascomycota</taxon>
        <taxon>Pezizomycotina</taxon>
        <taxon>Eurotiomycetes</taxon>
        <taxon>Eurotiomycetidae</taxon>
        <taxon>Eurotiales</taxon>
        <taxon>Aspergillaceae</taxon>
        <taxon>Penicilliopsis</taxon>
    </lineage>
</organism>
<dbReference type="EMBL" id="KV878341">
    <property type="protein sequence ID" value="OJJ47181.1"/>
    <property type="molecule type" value="Genomic_DNA"/>
</dbReference>
<feature type="compositionally biased region" description="Polar residues" evidence="2">
    <location>
        <begin position="248"/>
        <end position="262"/>
    </location>
</feature>
<dbReference type="RefSeq" id="XP_022581691.1">
    <property type="nucleotide sequence ID" value="XM_022722948.1"/>
</dbReference>
<dbReference type="Pfam" id="PF15456">
    <property type="entry name" value="Uds1"/>
    <property type="match status" value="1"/>
</dbReference>
<evidence type="ECO:0000313" key="5">
    <source>
        <dbReference type="Proteomes" id="UP000184188"/>
    </source>
</evidence>
<feature type="region of interest" description="Disordered" evidence="2">
    <location>
        <begin position="460"/>
        <end position="484"/>
    </location>
</feature>
<proteinExistence type="predicted"/>
<dbReference type="STRING" id="1073090.A0A1L9SJ99"/>
<evidence type="ECO:0000256" key="2">
    <source>
        <dbReference type="SAM" id="MobiDB-lite"/>
    </source>
</evidence>
<keyword evidence="1" id="KW-0175">Coiled coil</keyword>
<evidence type="ECO:0000259" key="3">
    <source>
        <dbReference type="Pfam" id="PF15456"/>
    </source>
</evidence>
<reference evidence="5" key="1">
    <citation type="journal article" date="2017" name="Genome Biol.">
        <title>Comparative genomics reveals high biological diversity and specific adaptations in the industrially and medically important fungal genus Aspergillus.</title>
        <authorList>
            <person name="de Vries R.P."/>
            <person name="Riley R."/>
            <person name="Wiebenga A."/>
            <person name="Aguilar-Osorio G."/>
            <person name="Amillis S."/>
            <person name="Uchima C.A."/>
            <person name="Anderluh G."/>
            <person name="Asadollahi M."/>
            <person name="Askin M."/>
            <person name="Barry K."/>
            <person name="Battaglia E."/>
            <person name="Bayram O."/>
            <person name="Benocci T."/>
            <person name="Braus-Stromeyer S.A."/>
            <person name="Caldana C."/>
            <person name="Canovas D."/>
            <person name="Cerqueira G.C."/>
            <person name="Chen F."/>
            <person name="Chen W."/>
            <person name="Choi C."/>
            <person name="Clum A."/>
            <person name="Dos Santos R.A."/>
            <person name="Damasio A.R."/>
            <person name="Diallinas G."/>
            <person name="Emri T."/>
            <person name="Fekete E."/>
            <person name="Flipphi M."/>
            <person name="Freyberg S."/>
            <person name="Gallo A."/>
            <person name="Gournas C."/>
            <person name="Habgood R."/>
            <person name="Hainaut M."/>
            <person name="Harispe M.L."/>
            <person name="Henrissat B."/>
            <person name="Hilden K.S."/>
            <person name="Hope R."/>
            <person name="Hossain A."/>
            <person name="Karabika E."/>
            <person name="Karaffa L."/>
            <person name="Karanyi Z."/>
            <person name="Krasevec N."/>
            <person name="Kuo A."/>
            <person name="Kusch H."/>
            <person name="LaButti K."/>
            <person name="Lagendijk E.L."/>
            <person name="Lapidus A."/>
            <person name="Levasseur A."/>
            <person name="Lindquist E."/>
            <person name="Lipzen A."/>
            <person name="Logrieco A.F."/>
            <person name="MacCabe A."/>
            <person name="Maekelae M.R."/>
            <person name="Malavazi I."/>
            <person name="Melin P."/>
            <person name="Meyer V."/>
            <person name="Mielnichuk N."/>
            <person name="Miskei M."/>
            <person name="Molnar A.P."/>
            <person name="Mule G."/>
            <person name="Ngan C.Y."/>
            <person name="Orejas M."/>
            <person name="Orosz E."/>
            <person name="Ouedraogo J.P."/>
            <person name="Overkamp K.M."/>
            <person name="Park H.-S."/>
            <person name="Perrone G."/>
            <person name="Piumi F."/>
            <person name="Punt P.J."/>
            <person name="Ram A.F."/>
            <person name="Ramon A."/>
            <person name="Rauscher S."/>
            <person name="Record E."/>
            <person name="Riano-Pachon D.M."/>
            <person name="Robert V."/>
            <person name="Roehrig J."/>
            <person name="Ruller R."/>
            <person name="Salamov A."/>
            <person name="Salih N.S."/>
            <person name="Samson R.A."/>
            <person name="Sandor E."/>
            <person name="Sanguinetti M."/>
            <person name="Schuetze T."/>
            <person name="Sepcic K."/>
            <person name="Shelest E."/>
            <person name="Sherlock G."/>
            <person name="Sophianopoulou V."/>
            <person name="Squina F.M."/>
            <person name="Sun H."/>
            <person name="Susca A."/>
            <person name="Todd R.B."/>
            <person name="Tsang A."/>
            <person name="Unkles S.E."/>
            <person name="van de Wiele N."/>
            <person name="van Rossen-Uffink D."/>
            <person name="Oliveira J.V."/>
            <person name="Vesth T.C."/>
            <person name="Visser J."/>
            <person name="Yu J.-H."/>
            <person name="Zhou M."/>
            <person name="Andersen M.R."/>
            <person name="Archer D.B."/>
            <person name="Baker S.E."/>
            <person name="Benoit I."/>
            <person name="Brakhage A.A."/>
            <person name="Braus G.H."/>
            <person name="Fischer R."/>
            <person name="Frisvad J.C."/>
            <person name="Goldman G.H."/>
            <person name="Houbraken J."/>
            <person name="Oakley B."/>
            <person name="Pocsi I."/>
            <person name="Scazzocchio C."/>
            <person name="Seiboth B."/>
            <person name="vanKuyk P.A."/>
            <person name="Wortman J."/>
            <person name="Dyer P.S."/>
            <person name="Grigoriev I.V."/>
        </authorList>
    </citation>
    <scope>NUCLEOTIDE SEQUENCE [LARGE SCALE GENOMIC DNA]</scope>
    <source>
        <strain evidence="5">CBS 506.65</strain>
    </source>
</reference>
<feature type="region of interest" description="Disordered" evidence="2">
    <location>
        <begin position="177"/>
        <end position="268"/>
    </location>
</feature>
<name>A0A1L9SJ99_9EURO</name>
<dbReference type="OrthoDB" id="5429395at2759"/>
<feature type="compositionally biased region" description="Basic and acidic residues" evidence="2">
    <location>
        <begin position="1"/>
        <end position="20"/>
    </location>
</feature>
<dbReference type="GeneID" id="34609413"/>
<dbReference type="VEuPathDB" id="FungiDB:ASPZODRAFT_132141"/>
<dbReference type="AlphaFoldDB" id="A0A1L9SJ99"/>
<sequence length="532" mass="58545">MIKSEQRLFDGSESKGRASPERPGYQIWPTMKKVLPSLDMKSPRMGMSRDKRPCQSSSGSQDARTFLPAGKPKGSSLLPQQLRIGSAVAPMATVQEDYMDSPTIPGMSPVVHERSLSAPEASRTQPVANKINRKPVPTPANMKYDAQLIRSYDNPPTKPITNCINIPVRSDSLRLRIKDEITPEVPPKSPRTSDMTARLPQMLPASRYQPPSSPERPVAASRHHNPPSKPVPPRPERRPEGDLPKKMPQSSDSGLAAQTSKADGTVFPYYDDDSASDVDSVISYFEESDQFSHENNGSQLDSISPRTSCSSATTVASATLPAGYVPSHAAAVMAPTEMDTIYEQAKKQARTFQVLKCSDVSELSRELQLMEERCDYLRTTYEHLREGRQHLHGRMIGLLKSPRLSATKDTLLKQEQALLDLNSAIDDWLVKLEAAENRRSRIQQKLLEHFAAALLSQAMTTEPSPAVQGTPPSSPPGEMKSGKNTIDDRIASITVFADSKIYGNSRASELMADIEEAMDQMKQNIDAVPASI</sequence>
<gene>
    <name evidence="4" type="ORF">ASPZODRAFT_132141</name>
</gene>
<protein>
    <recommendedName>
        <fullName evidence="3">Up-regulated during septation protein 1 domain-containing protein</fullName>
    </recommendedName>
</protein>
<feature type="domain" description="Up-regulated during septation protein 1" evidence="3">
    <location>
        <begin position="338"/>
        <end position="454"/>
    </location>
</feature>
<keyword evidence="5" id="KW-1185">Reference proteome</keyword>
<evidence type="ECO:0000313" key="4">
    <source>
        <dbReference type="EMBL" id="OJJ47181.1"/>
    </source>
</evidence>
<evidence type="ECO:0000256" key="1">
    <source>
        <dbReference type="SAM" id="Coils"/>
    </source>
</evidence>
<feature type="coiled-coil region" evidence="1">
    <location>
        <begin position="418"/>
        <end position="445"/>
    </location>
</feature>
<dbReference type="Proteomes" id="UP000184188">
    <property type="component" value="Unassembled WGS sequence"/>
</dbReference>